<proteinExistence type="predicted"/>
<evidence type="ECO:0000313" key="3">
    <source>
        <dbReference type="Proteomes" id="UP000054498"/>
    </source>
</evidence>
<gene>
    <name evidence="2" type="ORF">MNEG_15507</name>
</gene>
<dbReference type="Pfam" id="PF14228">
    <property type="entry name" value="MOR2-PAG1_mid"/>
    <property type="match status" value="2"/>
</dbReference>
<accession>A0A0D2LRA0</accession>
<feature type="domain" description="Cell morphogenesis central region" evidence="1">
    <location>
        <begin position="122"/>
        <end position="221"/>
    </location>
</feature>
<protein>
    <recommendedName>
        <fullName evidence="1">Cell morphogenesis central region domain-containing protein</fullName>
    </recommendedName>
</protein>
<dbReference type="Proteomes" id="UP000054498">
    <property type="component" value="Unassembled WGS sequence"/>
</dbReference>
<sequence>MFSVCVDRCYHPDPSIATGYFQVVSEVYALHLVPCEPHVVLSLVLYKMVDPGPEVREDALHMLHVLSTREWQHGDAARGRGRVGGASGSGVGVGGAGAGALVAATDAFRGQLSLEQLLEGWEDALRGGSSSVVVLGALQDSYQQFQYQLSAKLARDHPELSEQLCEEMMTRQLECADKVMQHPVLTCLAPWMEALSIAAHWKGTWCERLLKSMYYVTLRCGRGRGEP</sequence>
<dbReference type="AlphaFoldDB" id="A0A0D2LRA0"/>
<dbReference type="GO" id="GO:0030427">
    <property type="term" value="C:site of polarized growth"/>
    <property type="evidence" value="ECO:0007669"/>
    <property type="project" value="TreeGrafter"/>
</dbReference>
<dbReference type="OrthoDB" id="6287725at2759"/>
<keyword evidence="3" id="KW-1185">Reference proteome</keyword>
<dbReference type="KEGG" id="mng:MNEG_15507"/>
<dbReference type="PANTHER" id="PTHR12295">
    <property type="entry name" value="FURRY-RELATED"/>
    <property type="match status" value="1"/>
</dbReference>
<evidence type="ECO:0000259" key="1">
    <source>
        <dbReference type="Pfam" id="PF14228"/>
    </source>
</evidence>
<dbReference type="STRING" id="145388.A0A0D2LRA0"/>
<reference evidence="2 3" key="1">
    <citation type="journal article" date="2013" name="BMC Genomics">
        <title>Reconstruction of the lipid metabolism for the microalga Monoraphidium neglectum from its genome sequence reveals characteristics suitable for biofuel production.</title>
        <authorList>
            <person name="Bogen C."/>
            <person name="Al-Dilaimi A."/>
            <person name="Albersmeier A."/>
            <person name="Wichmann J."/>
            <person name="Grundmann M."/>
            <person name="Rupp O."/>
            <person name="Lauersen K.J."/>
            <person name="Blifernez-Klassen O."/>
            <person name="Kalinowski J."/>
            <person name="Goesmann A."/>
            <person name="Mussgnug J.H."/>
            <person name="Kruse O."/>
        </authorList>
    </citation>
    <scope>NUCLEOTIDE SEQUENCE [LARGE SCALE GENOMIC DNA]</scope>
    <source>
        <strain evidence="2 3">SAG 48.87</strain>
    </source>
</reference>
<dbReference type="PANTHER" id="PTHR12295:SF30">
    <property type="entry name" value="PROTEIN FURRY"/>
    <property type="match status" value="1"/>
</dbReference>
<dbReference type="InterPro" id="IPR029473">
    <property type="entry name" value="MOR2-PAG1_mid"/>
</dbReference>
<feature type="domain" description="Cell morphogenesis central region" evidence="1">
    <location>
        <begin position="1"/>
        <end position="82"/>
    </location>
</feature>
<evidence type="ECO:0000313" key="2">
    <source>
        <dbReference type="EMBL" id="KIY92456.1"/>
    </source>
</evidence>
<dbReference type="EMBL" id="KK105611">
    <property type="protein sequence ID" value="KIY92456.1"/>
    <property type="molecule type" value="Genomic_DNA"/>
</dbReference>
<dbReference type="GO" id="GO:0000902">
    <property type="term" value="P:cell morphogenesis"/>
    <property type="evidence" value="ECO:0007669"/>
    <property type="project" value="InterPro"/>
</dbReference>
<dbReference type="RefSeq" id="XP_013891476.1">
    <property type="nucleotide sequence ID" value="XM_014036022.1"/>
</dbReference>
<name>A0A0D2LRA0_9CHLO</name>
<dbReference type="GO" id="GO:0005938">
    <property type="term" value="C:cell cortex"/>
    <property type="evidence" value="ECO:0007669"/>
    <property type="project" value="TreeGrafter"/>
</dbReference>
<dbReference type="InterPro" id="IPR039867">
    <property type="entry name" value="Furry/Tao3/Mor2"/>
</dbReference>
<organism evidence="2 3">
    <name type="scientific">Monoraphidium neglectum</name>
    <dbReference type="NCBI Taxonomy" id="145388"/>
    <lineage>
        <taxon>Eukaryota</taxon>
        <taxon>Viridiplantae</taxon>
        <taxon>Chlorophyta</taxon>
        <taxon>core chlorophytes</taxon>
        <taxon>Chlorophyceae</taxon>
        <taxon>CS clade</taxon>
        <taxon>Sphaeropleales</taxon>
        <taxon>Selenastraceae</taxon>
        <taxon>Monoraphidium</taxon>
    </lineage>
</organism>
<dbReference type="GeneID" id="25733175"/>